<accession>A0A6C0D1G8</accession>
<sequence length="368" mass="40354">MEYNYSEDSLTKSTAEYNTLGEPNPLIASLPAFNPYPSMSYQYKNVTNDKVVLGYDALSHGPYSGSGYGTYDVSYPSACSSYYVLRCPSQQIVQEVSPVTASPSPSPSQPSVPMDVMTALKSLQINAYLDTSTMMGSKIGALLHSWGISKLVTVLPVQNSGYKAEMMSRGGTDSPYFFSNATGKSFQGVPSSINALLHSLSKSSSSHPPSMAPMPPMPPMKPMKEGYGCQSCGVPKKKQPKIDHYQSSSKDDEPVVYFLFHSKRCGHCKDLVEYIETDPKGQQLAKKMSLNVVDLDDLQKPEFATAFSHLQDLVAQVQGTPSLMRGKFNRNNGKFSMLAGDTPLLGKPQDIEKAYLSYHAEYEMTLQK</sequence>
<dbReference type="AlphaFoldDB" id="A0A6C0D1G8"/>
<dbReference type="EMBL" id="MN739518">
    <property type="protein sequence ID" value="QHT09944.1"/>
    <property type="molecule type" value="Genomic_DNA"/>
</dbReference>
<evidence type="ECO:0000313" key="1">
    <source>
        <dbReference type="EMBL" id="QHT09944.1"/>
    </source>
</evidence>
<proteinExistence type="predicted"/>
<organism evidence="1">
    <name type="scientific">viral metagenome</name>
    <dbReference type="NCBI Taxonomy" id="1070528"/>
    <lineage>
        <taxon>unclassified sequences</taxon>
        <taxon>metagenomes</taxon>
        <taxon>organismal metagenomes</taxon>
    </lineage>
</organism>
<name>A0A6C0D1G8_9ZZZZ</name>
<protein>
    <recommendedName>
        <fullName evidence="2">Thioredoxin domain-containing protein</fullName>
    </recommendedName>
</protein>
<reference evidence="1" key="1">
    <citation type="journal article" date="2020" name="Nature">
        <title>Giant virus diversity and host interactions through global metagenomics.</title>
        <authorList>
            <person name="Schulz F."/>
            <person name="Roux S."/>
            <person name="Paez-Espino D."/>
            <person name="Jungbluth S."/>
            <person name="Walsh D.A."/>
            <person name="Denef V.J."/>
            <person name="McMahon K.D."/>
            <person name="Konstantinidis K.T."/>
            <person name="Eloe-Fadrosh E.A."/>
            <person name="Kyrpides N.C."/>
            <person name="Woyke T."/>
        </authorList>
    </citation>
    <scope>NUCLEOTIDE SEQUENCE</scope>
    <source>
        <strain evidence="1">GVMAG-M-3300023174-104</strain>
    </source>
</reference>
<evidence type="ECO:0008006" key="2">
    <source>
        <dbReference type="Google" id="ProtNLM"/>
    </source>
</evidence>